<evidence type="ECO:0000256" key="1">
    <source>
        <dbReference type="SAM" id="MobiDB-lite"/>
    </source>
</evidence>
<dbReference type="RefSeq" id="WP_189691034.1">
    <property type="nucleotide sequence ID" value="NZ_BMYK01000050.1"/>
</dbReference>
<organism evidence="2 3">
    <name type="scientific">Pseudorhodoferax aquiterrae</name>
    <dbReference type="NCBI Taxonomy" id="747304"/>
    <lineage>
        <taxon>Bacteria</taxon>
        <taxon>Pseudomonadati</taxon>
        <taxon>Pseudomonadota</taxon>
        <taxon>Betaproteobacteria</taxon>
        <taxon>Burkholderiales</taxon>
        <taxon>Comamonadaceae</taxon>
    </lineage>
</organism>
<dbReference type="EMBL" id="BMYK01000050">
    <property type="protein sequence ID" value="GHD04409.1"/>
    <property type="molecule type" value="Genomic_DNA"/>
</dbReference>
<sequence length="173" mass="19705">MSRGVDPRMLELLNNASSLQLFELSTVIERLLADPRRIIAVRVNLHLGQTVRFLDWRDGSLREGKVLAMKDTQVVLQDLRERREWKLPYTAIEPPAAHGSHAQQTPPTQPEPSAPKPTREDFRRGDKVAFEDKYLQTVVSTVVRINERTVTVDAGNGNTWRVGFALLRRVLDI</sequence>
<proteinExistence type="predicted"/>
<comment type="caution">
    <text evidence="2">The sequence shown here is derived from an EMBL/GenBank/DDBJ whole genome shotgun (WGS) entry which is preliminary data.</text>
</comment>
<feature type="region of interest" description="Disordered" evidence="1">
    <location>
        <begin position="96"/>
        <end position="121"/>
    </location>
</feature>
<evidence type="ECO:0000313" key="2">
    <source>
        <dbReference type="EMBL" id="GHD04409.1"/>
    </source>
</evidence>
<reference evidence="3" key="1">
    <citation type="journal article" date="2019" name="Int. J. Syst. Evol. Microbiol.">
        <title>The Global Catalogue of Microorganisms (GCM) 10K type strain sequencing project: providing services to taxonomists for standard genome sequencing and annotation.</title>
        <authorList>
            <consortium name="The Broad Institute Genomics Platform"/>
            <consortium name="The Broad Institute Genome Sequencing Center for Infectious Disease"/>
            <person name="Wu L."/>
            <person name="Ma J."/>
        </authorList>
    </citation>
    <scope>NUCLEOTIDE SEQUENCE [LARGE SCALE GENOMIC DNA]</scope>
    <source>
        <strain evidence="3">KCTC 23314</strain>
    </source>
</reference>
<accession>A0ABQ3GGH9</accession>
<protein>
    <submittedName>
        <fullName evidence="2">Uncharacterized protein</fullName>
    </submittedName>
</protein>
<name>A0ABQ3GGH9_9BURK</name>
<evidence type="ECO:0000313" key="3">
    <source>
        <dbReference type="Proteomes" id="UP000626210"/>
    </source>
</evidence>
<dbReference type="Proteomes" id="UP000626210">
    <property type="component" value="Unassembled WGS sequence"/>
</dbReference>
<keyword evidence="3" id="KW-1185">Reference proteome</keyword>
<gene>
    <name evidence="2" type="ORF">GCM10007320_65270</name>
</gene>